<comment type="caution">
    <text evidence="1">The sequence shown here is derived from an EMBL/GenBank/DDBJ whole genome shotgun (WGS) entry which is preliminary data.</text>
</comment>
<organism evidence="1 2">
    <name type="scientific">Mesosutterella porci</name>
    <dbReference type="NCBI Taxonomy" id="2915351"/>
    <lineage>
        <taxon>Bacteria</taxon>
        <taxon>Pseudomonadati</taxon>
        <taxon>Pseudomonadota</taxon>
        <taxon>Betaproteobacteria</taxon>
        <taxon>Burkholderiales</taxon>
        <taxon>Sutterellaceae</taxon>
        <taxon>Mesosutterella</taxon>
    </lineage>
</organism>
<dbReference type="RefSeq" id="WP_237978260.1">
    <property type="nucleotide sequence ID" value="NZ_JAKNCT010000004.1"/>
</dbReference>
<dbReference type="PANTHER" id="PTHR16222">
    <property type="entry name" value="ADP-RIBOSYLGLYCOHYDROLASE"/>
    <property type="match status" value="1"/>
</dbReference>
<keyword evidence="2" id="KW-1185">Reference proteome</keyword>
<proteinExistence type="predicted"/>
<dbReference type="Proteomes" id="UP001297600">
    <property type="component" value="Unassembled WGS sequence"/>
</dbReference>
<dbReference type="EMBL" id="JAKNCT010000004">
    <property type="protein sequence ID" value="MCG5030604.1"/>
    <property type="molecule type" value="Genomic_DNA"/>
</dbReference>
<dbReference type="InterPro" id="IPR036705">
    <property type="entry name" value="Ribosyl_crysJ1_sf"/>
</dbReference>
<dbReference type="InterPro" id="IPR050792">
    <property type="entry name" value="ADP-ribosylglycohydrolase"/>
</dbReference>
<sequence>MKDFSHGFLYGAIAGDIAGSPYEHCRAPRTINSYAGPLFAPASRFTDDTVLTLAVAEGLIEGGGDPQKTPSALIASIRRLALLYPNAGYGVRFKLWLRSEDPRPYNSFGNGSAMRVSPAGWFFDSLPQTERFAEIAAAVTHNHPEGIRGACAAASGIFLARTGASAEDIRSYITERYGYDLSGSFEAFRASARPSATCMDTLPIAFMSFLSSDSFEDALRRAISFGGDTDTQAAIAGSLAEAYWGVPGPVREAARSRLPQPLLSILDRVAATKPGGLSAPAREKDGPAAAQT</sequence>
<protein>
    <submittedName>
        <fullName evidence="1">ADP-ribosylglycohydrolase family protein</fullName>
    </submittedName>
</protein>
<dbReference type="Gene3D" id="1.10.4080.10">
    <property type="entry name" value="ADP-ribosylation/Crystallin J1"/>
    <property type="match status" value="1"/>
</dbReference>
<dbReference type="InterPro" id="IPR005502">
    <property type="entry name" value="Ribosyl_crysJ1"/>
</dbReference>
<dbReference type="Pfam" id="PF03747">
    <property type="entry name" value="ADP_ribosyl_GH"/>
    <property type="match status" value="1"/>
</dbReference>
<reference evidence="1 2" key="1">
    <citation type="submission" date="2022-02" db="EMBL/GenBank/DDBJ databases">
        <title>Mesosutterella porci, a novel member of the family Sutterellaceae from pig feces.</title>
        <authorList>
            <person name="Wylensek D."/>
            <person name="Clavel T."/>
        </authorList>
    </citation>
    <scope>NUCLEOTIDE SEQUENCE [LARGE SCALE GENOMIC DNA]</scope>
    <source>
        <strain evidence="2">oilRF-744-wt-GAM-9</strain>
    </source>
</reference>
<dbReference type="SUPFAM" id="SSF101478">
    <property type="entry name" value="ADP-ribosylglycohydrolase"/>
    <property type="match status" value="1"/>
</dbReference>
<name>A0ABS9MQL8_9BURK</name>
<accession>A0ABS9MQL8</accession>
<evidence type="ECO:0000313" key="1">
    <source>
        <dbReference type="EMBL" id="MCG5030604.1"/>
    </source>
</evidence>
<gene>
    <name evidence="1" type="ORF">MAF45_03980</name>
</gene>
<dbReference type="PANTHER" id="PTHR16222:SF12">
    <property type="entry name" value="ADP-RIBOSYLGLYCOHYDROLASE-RELATED"/>
    <property type="match status" value="1"/>
</dbReference>
<evidence type="ECO:0000313" key="2">
    <source>
        <dbReference type="Proteomes" id="UP001297600"/>
    </source>
</evidence>